<evidence type="ECO:0000256" key="4">
    <source>
        <dbReference type="ARBA" id="ARBA00022801"/>
    </source>
</evidence>
<dbReference type="GO" id="GO:0004563">
    <property type="term" value="F:beta-N-acetylhexosaminidase activity"/>
    <property type="evidence" value="ECO:0007669"/>
    <property type="project" value="UniProtKB-EC"/>
</dbReference>
<comment type="similarity">
    <text evidence="2">Belongs to the glycosyl hydrolase 3 family.</text>
</comment>
<keyword evidence="5" id="KW-0326">Glycosidase</keyword>
<reference evidence="8" key="1">
    <citation type="submission" date="2016-07" db="EMBL/GenBank/DDBJ databases">
        <title>Phaeobacter portensis sp. nov., a tropodithietic acid producing bacterium isolated from a German harbor.</title>
        <authorList>
            <person name="Freese H.M."/>
            <person name="Bunk B."/>
            <person name="Breider S."/>
            <person name="Brinkhoff T."/>
        </authorList>
    </citation>
    <scope>NUCLEOTIDE SEQUENCE [LARGE SCALE GENOMIC DNA]</scope>
    <source>
        <strain evidence="8">P97</strain>
    </source>
</reference>
<dbReference type="PROSITE" id="PS00775">
    <property type="entry name" value="GLYCOSYL_HYDROL_F3"/>
    <property type="match status" value="1"/>
</dbReference>
<dbReference type="Gene3D" id="3.20.20.300">
    <property type="entry name" value="Glycoside hydrolase, family 3, N-terminal domain"/>
    <property type="match status" value="1"/>
</dbReference>
<dbReference type="InterPro" id="IPR050226">
    <property type="entry name" value="NagZ_Beta-hexosaminidase"/>
</dbReference>
<gene>
    <name evidence="7" type="ORF">PhaeoP97_01111</name>
</gene>
<dbReference type="GO" id="GO:0009254">
    <property type="term" value="P:peptidoglycan turnover"/>
    <property type="evidence" value="ECO:0007669"/>
    <property type="project" value="TreeGrafter"/>
</dbReference>
<evidence type="ECO:0000313" key="8">
    <source>
        <dbReference type="Proteomes" id="UP000183859"/>
    </source>
</evidence>
<evidence type="ECO:0000259" key="6">
    <source>
        <dbReference type="Pfam" id="PF00933"/>
    </source>
</evidence>
<dbReference type="AlphaFoldDB" id="A0A1L3I345"/>
<protein>
    <recommendedName>
        <fullName evidence="3">beta-N-acetylhexosaminidase</fullName>
        <ecNumber evidence="3">3.2.1.52</ecNumber>
    </recommendedName>
</protein>
<name>A0A1L3I345_9RHOB</name>
<proteinExistence type="inferred from homology"/>
<dbReference type="RefSeq" id="WP_072504221.1">
    <property type="nucleotide sequence ID" value="NZ_CP016364.1"/>
</dbReference>
<dbReference type="InterPro" id="IPR017853">
    <property type="entry name" value="GH"/>
</dbReference>
<dbReference type="KEGG" id="php:PhaeoP97_01111"/>
<dbReference type="EC" id="3.2.1.52" evidence="3"/>
<evidence type="ECO:0000313" key="7">
    <source>
        <dbReference type="EMBL" id="APG46538.1"/>
    </source>
</evidence>
<dbReference type="InterPro" id="IPR036962">
    <property type="entry name" value="Glyco_hydro_3_N_sf"/>
</dbReference>
<dbReference type="Proteomes" id="UP000183859">
    <property type="component" value="Chromosome"/>
</dbReference>
<dbReference type="Pfam" id="PF00933">
    <property type="entry name" value="Glyco_hydro_3"/>
    <property type="match status" value="1"/>
</dbReference>
<dbReference type="PANTHER" id="PTHR30480:SF13">
    <property type="entry name" value="BETA-HEXOSAMINIDASE"/>
    <property type="match status" value="1"/>
</dbReference>
<dbReference type="SUPFAM" id="SSF51445">
    <property type="entry name" value="(Trans)glycosidases"/>
    <property type="match status" value="1"/>
</dbReference>
<evidence type="ECO:0000256" key="3">
    <source>
        <dbReference type="ARBA" id="ARBA00012663"/>
    </source>
</evidence>
<dbReference type="InterPro" id="IPR019800">
    <property type="entry name" value="Glyco_hydro_3_AS"/>
</dbReference>
<evidence type="ECO:0000256" key="5">
    <source>
        <dbReference type="ARBA" id="ARBA00023295"/>
    </source>
</evidence>
<organism evidence="7 8">
    <name type="scientific">Phaeobacter porticola</name>
    <dbReference type="NCBI Taxonomy" id="1844006"/>
    <lineage>
        <taxon>Bacteria</taxon>
        <taxon>Pseudomonadati</taxon>
        <taxon>Pseudomonadota</taxon>
        <taxon>Alphaproteobacteria</taxon>
        <taxon>Rhodobacterales</taxon>
        <taxon>Roseobacteraceae</taxon>
        <taxon>Phaeobacter</taxon>
    </lineage>
</organism>
<sequence length="334" mass="35541">MRYGATILDAEGLRLSAEEKTFFAEANPFGFILFARNIESADQTRALCDDLRAAVGRDCLITIDQEGGRVQRLRPPLARQWRPALDHATAAGQGANRAMYLRARLIADELRGLGIDSNCAPLADVAGPDTHAFLQNRCYGTDLTTVVTRARATAEGLLDGGVVPVVKHIPGHGRASLDSHKDLPRITAPLADLAGEDFAAFAALNHLPMGMTAHLVYDALDTQPATLSARVMQMIRSDIGFDGLIMSDDISMKALSGTPQDIARDTLAAGCDVVLFCNAPLDERRAVAAVAGEMTDAAQARAERAEAARRNPAPLDIPAAEAELSALMGGQVYG</sequence>
<evidence type="ECO:0000256" key="2">
    <source>
        <dbReference type="ARBA" id="ARBA00005336"/>
    </source>
</evidence>
<comment type="catalytic activity">
    <reaction evidence="1">
        <text>Hydrolysis of terminal non-reducing N-acetyl-D-hexosamine residues in N-acetyl-beta-D-hexosaminides.</text>
        <dbReference type="EC" id="3.2.1.52"/>
    </reaction>
</comment>
<dbReference type="OrthoDB" id="9786661at2"/>
<accession>A0A1L3I345</accession>
<keyword evidence="8" id="KW-1185">Reference proteome</keyword>
<dbReference type="EMBL" id="CP016364">
    <property type="protein sequence ID" value="APG46538.1"/>
    <property type="molecule type" value="Genomic_DNA"/>
</dbReference>
<keyword evidence="4" id="KW-0378">Hydrolase</keyword>
<dbReference type="GO" id="GO:0005975">
    <property type="term" value="P:carbohydrate metabolic process"/>
    <property type="evidence" value="ECO:0007669"/>
    <property type="project" value="InterPro"/>
</dbReference>
<evidence type="ECO:0000256" key="1">
    <source>
        <dbReference type="ARBA" id="ARBA00001231"/>
    </source>
</evidence>
<dbReference type="PANTHER" id="PTHR30480">
    <property type="entry name" value="BETA-HEXOSAMINIDASE-RELATED"/>
    <property type="match status" value="1"/>
</dbReference>
<dbReference type="NCBIfam" id="NF003740">
    <property type="entry name" value="PRK05337.1"/>
    <property type="match status" value="1"/>
</dbReference>
<feature type="domain" description="Glycoside hydrolase family 3 N-terminal" evidence="6">
    <location>
        <begin position="15"/>
        <end position="291"/>
    </location>
</feature>
<dbReference type="InterPro" id="IPR001764">
    <property type="entry name" value="Glyco_hydro_3_N"/>
</dbReference>
<dbReference type="STRING" id="1844006.PhaeoP97_01111"/>